<dbReference type="SMART" id="SM00470">
    <property type="entry name" value="ParB"/>
    <property type="match status" value="1"/>
</dbReference>
<dbReference type="InterPro" id="IPR050336">
    <property type="entry name" value="Chromosome_partition/occlusion"/>
</dbReference>
<dbReference type="GO" id="GO:0005694">
    <property type="term" value="C:chromosome"/>
    <property type="evidence" value="ECO:0007669"/>
    <property type="project" value="TreeGrafter"/>
</dbReference>
<dbReference type="PANTHER" id="PTHR33375:SF1">
    <property type="entry name" value="CHROMOSOME-PARTITIONING PROTEIN PARB-RELATED"/>
    <property type="match status" value="1"/>
</dbReference>
<dbReference type="SUPFAM" id="SSF110849">
    <property type="entry name" value="ParB/Sulfiredoxin"/>
    <property type="match status" value="1"/>
</dbReference>
<name>A0A1I4GME9_9RHOB</name>
<dbReference type="STRING" id="195913.SAMN04488004_11398"/>
<dbReference type="InterPro" id="IPR036086">
    <property type="entry name" value="ParB/Sulfiredoxin_sf"/>
</dbReference>
<accession>A0A1I4GME9</accession>
<dbReference type="PANTHER" id="PTHR33375">
    <property type="entry name" value="CHROMOSOME-PARTITIONING PROTEIN PARB-RELATED"/>
    <property type="match status" value="1"/>
</dbReference>
<dbReference type="OrthoDB" id="7656008at2"/>
<dbReference type="EMBL" id="FOTF01000013">
    <property type="protein sequence ID" value="SFL31218.1"/>
    <property type="molecule type" value="Genomic_DNA"/>
</dbReference>
<gene>
    <name evidence="2" type="ORF">SAMN04488004_11398</name>
</gene>
<protein>
    <submittedName>
        <fullName evidence="2">Chromosome partitioning protein, ParB family</fullName>
    </submittedName>
</protein>
<organism evidence="2 3">
    <name type="scientific">Loktanella salsilacus</name>
    <dbReference type="NCBI Taxonomy" id="195913"/>
    <lineage>
        <taxon>Bacteria</taxon>
        <taxon>Pseudomonadati</taxon>
        <taxon>Pseudomonadota</taxon>
        <taxon>Alphaproteobacteria</taxon>
        <taxon>Rhodobacterales</taxon>
        <taxon>Roseobacteraceae</taxon>
        <taxon>Loktanella</taxon>
    </lineage>
</organism>
<dbReference type="Pfam" id="PF02195">
    <property type="entry name" value="ParB_N"/>
    <property type="match status" value="1"/>
</dbReference>
<dbReference type="GO" id="GO:0007059">
    <property type="term" value="P:chromosome segregation"/>
    <property type="evidence" value="ECO:0007669"/>
    <property type="project" value="TreeGrafter"/>
</dbReference>
<feature type="domain" description="ParB-like N-terminal" evidence="1">
    <location>
        <begin position="80"/>
        <end position="180"/>
    </location>
</feature>
<dbReference type="RefSeq" id="WP_090190080.1">
    <property type="nucleotide sequence ID" value="NZ_CAXIDI010000011.1"/>
</dbReference>
<evidence type="ECO:0000313" key="3">
    <source>
        <dbReference type="Proteomes" id="UP000199550"/>
    </source>
</evidence>
<evidence type="ECO:0000313" key="2">
    <source>
        <dbReference type="EMBL" id="SFL31218.1"/>
    </source>
</evidence>
<sequence length="370" mass="40883">MSRKKRIFDIELPDDPAPRVDAPIETPLPNVQRRGPMASAIAENAEALQARASAVAAIRDENDALAHEFVALREAGHVVVLVPLEDVHTHLLVRDRMPGEDIELADLITSIKELGLSNPIRVAERGDGTGYELVQGFRRWSAYRALQDEGEGDWSKIPALVLPASSDVSGLYRRMVDENVIRKDLSFAEMAQAAMNYAGDPGTDANDLKTAVGRLFQSSPYSKRSYIRSFARVLEALGSVLHYPTEIPRVLGVKLAQEIDSEPGIIGRIKDELHDWDNRSIVDELGVLRRYVGLDQYELPDPEAAPVKKARSVAADAAKTKTTFDLRTRQGRVKCTAAVGRLEIKVDRDFSTMDRARLERAIAALIDGLD</sequence>
<reference evidence="2 3" key="1">
    <citation type="submission" date="2016-10" db="EMBL/GenBank/DDBJ databases">
        <authorList>
            <person name="de Groot N.N."/>
        </authorList>
    </citation>
    <scope>NUCLEOTIDE SEQUENCE [LARGE SCALE GENOMIC DNA]</scope>
    <source>
        <strain evidence="2 3">DSM 16199</strain>
    </source>
</reference>
<evidence type="ECO:0000259" key="1">
    <source>
        <dbReference type="SMART" id="SM00470"/>
    </source>
</evidence>
<dbReference type="Proteomes" id="UP000199550">
    <property type="component" value="Unassembled WGS sequence"/>
</dbReference>
<dbReference type="AlphaFoldDB" id="A0A1I4GME9"/>
<dbReference type="InterPro" id="IPR003115">
    <property type="entry name" value="ParB_N"/>
</dbReference>
<dbReference type="Gene3D" id="3.90.1530.30">
    <property type="match status" value="1"/>
</dbReference>
<proteinExistence type="predicted"/>
<keyword evidence="3" id="KW-1185">Reference proteome</keyword>